<sequence>MDEERDLGEYSDHADRHEQQHVDPKKWILEIAAVAEACGYKHVHYPDRGGIISMLIFFQLLHYCRDVHKDHQRG</sequence>
<organism evidence="2">
    <name type="scientific">marine sediment metagenome</name>
    <dbReference type="NCBI Taxonomy" id="412755"/>
    <lineage>
        <taxon>unclassified sequences</taxon>
        <taxon>metagenomes</taxon>
        <taxon>ecological metagenomes</taxon>
    </lineage>
</organism>
<gene>
    <name evidence="2" type="ORF">S01H4_41014</name>
</gene>
<accession>X1BLN6</accession>
<evidence type="ECO:0000313" key="2">
    <source>
        <dbReference type="EMBL" id="GAG95925.1"/>
    </source>
</evidence>
<dbReference type="AlphaFoldDB" id="X1BLN6"/>
<reference evidence="2" key="1">
    <citation type="journal article" date="2014" name="Front. Microbiol.">
        <title>High frequency of phylogenetically diverse reductive dehalogenase-homologous genes in deep subseafloor sedimentary metagenomes.</title>
        <authorList>
            <person name="Kawai M."/>
            <person name="Futagami T."/>
            <person name="Toyoda A."/>
            <person name="Takaki Y."/>
            <person name="Nishi S."/>
            <person name="Hori S."/>
            <person name="Arai W."/>
            <person name="Tsubouchi T."/>
            <person name="Morono Y."/>
            <person name="Uchiyama I."/>
            <person name="Ito T."/>
            <person name="Fujiyama A."/>
            <person name="Inagaki F."/>
            <person name="Takami H."/>
        </authorList>
    </citation>
    <scope>NUCLEOTIDE SEQUENCE</scope>
    <source>
        <strain evidence="2">Expedition CK06-06</strain>
    </source>
</reference>
<evidence type="ECO:0000256" key="1">
    <source>
        <dbReference type="SAM" id="MobiDB-lite"/>
    </source>
</evidence>
<proteinExistence type="predicted"/>
<name>X1BLN6_9ZZZZ</name>
<protein>
    <submittedName>
        <fullName evidence="2">Uncharacterized protein</fullName>
    </submittedName>
</protein>
<feature type="compositionally biased region" description="Basic and acidic residues" evidence="1">
    <location>
        <begin position="7"/>
        <end position="20"/>
    </location>
</feature>
<dbReference type="EMBL" id="BART01022402">
    <property type="protein sequence ID" value="GAG95925.1"/>
    <property type="molecule type" value="Genomic_DNA"/>
</dbReference>
<feature type="region of interest" description="Disordered" evidence="1">
    <location>
        <begin position="1"/>
        <end position="20"/>
    </location>
</feature>
<comment type="caution">
    <text evidence="2">The sequence shown here is derived from an EMBL/GenBank/DDBJ whole genome shotgun (WGS) entry which is preliminary data.</text>
</comment>